<evidence type="ECO:0000313" key="1">
    <source>
        <dbReference type="EMBL" id="EGT54186.1"/>
    </source>
</evidence>
<dbReference type="eggNOG" id="KOG1041">
    <property type="taxonomic scope" value="Eukaryota"/>
</dbReference>
<dbReference type="HOGENOM" id="CLU_1908619_0_0_1"/>
<protein>
    <recommendedName>
        <fullName evidence="3">Piwi domain-containing protein</fullName>
    </recommendedName>
</protein>
<dbReference type="OrthoDB" id="5791555at2759"/>
<dbReference type="Gene3D" id="3.30.420.10">
    <property type="entry name" value="Ribonuclease H-like superfamily/Ribonuclease H"/>
    <property type="match status" value="1"/>
</dbReference>
<evidence type="ECO:0000313" key="2">
    <source>
        <dbReference type="Proteomes" id="UP000008068"/>
    </source>
</evidence>
<gene>
    <name evidence="1" type="ORF">CAEBREN_03228</name>
</gene>
<dbReference type="OMA" id="IEYFHFQ"/>
<organism evidence="2">
    <name type="scientific">Caenorhabditis brenneri</name>
    <name type="common">Nematode worm</name>
    <dbReference type="NCBI Taxonomy" id="135651"/>
    <lineage>
        <taxon>Eukaryota</taxon>
        <taxon>Metazoa</taxon>
        <taxon>Ecdysozoa</taxon>
        <taxon>Nematoda</taxon>
        <taxon>Chromadorea</taxon>
        <taxon>Rhabditida</taxon>
        <taxon>Rhabditina</taxon>
        <taxon>Rhabditomorpha</taxon>
        <taxon>Rhabditoidea</taxon>
        <taxon>Rhabditidae</taxon>
        <taxon>Peloderinae</taxon>
        <taxon>Caenorhabditis</taxon>
    </lineage>
</organism>
<sequence length="134" mass="15574">MFALERRRRRQVPEPRNGAHQYMRNLRGANTNTLFIGYTITHGTVDPQTPGVYNNPSTAVFTFNGTRVAEHFTEYFHFQKATIPHIDPVIIRRVTRWMIEDFRAERGLLPDYIIVLRDHVRDDMQSTVGFGLGV</sequence>
<dbReference type="EMBL" id="GL379792">
    <property type="protein sequence ID" value="EGT54186.1"/>
    <property type="molecule type" value="Genomic_DNA"/>
</dbReference>
<dbReference type="InParanoid" id="G0MF33"/>
<keyword evidence="2" id="KW-1185">Reference proteome</keyword>
<dbReference type="STRING" id="135651.G0MF33"/>
<dbReference type="GO" id="GO:0003676">
    <property type="term" value="F:nucleic acid binding"/>
    <property type="evidence" value="ECO:0007669"/>
    <property type="project" value="InterPro"/>
</dbReference>
<proteinExistence type="predicted"/>
<reference evidence="2" key="1">
    <citation type="submission" date="2011-07" db="EMBL/GenBank/DDBJ databases">
        <authorList>
            <consortium name="Caenorhabditis brenneri Sequencing and Analysis Consortium"/>
            <person name="Wilson R.K."/>
        </authorList>
    </citation>
    <scope>NUCLEOTIDE SEQUENCE [LARGE SCALE GENOMIC DNA]</scope>
    <source>
        <strain evidence="2">PB2801</strain>
    </source>
</reference>
<name>G0MF33_CAEBE</name>
<evidence type="ECO:0008006" key="3">
    <source>
        <dbReference type="Google" id="ProtNLM"/>
    </source>
</evidence>
<dbReference type="AlphaFoldDB" id="G0MF33"/>
<dbReference type="Proteomes" id="UP000008068">
    <property type="component" value="Unassembled WGS sequence"/>
</dbReference>
<accession>G0MF33</accession>
<dbReference type="InterPro" id="IPR036397">
    <property type="entry name" value="RNaseH_sf"/>
</dbReference>